<feature type="domain" description="Ribosomal RNA small subunit methyltransferase E methyltransferase" evidence="11">
    <location>
        <begin position="77"/>
        <end position="230"/>
    </location>
</feature>
<dbReference type="InterPro" id="IPR015947">
    <property type="entry name" value="PUA-like_sf"/>
</dbReference>
<dbReference type="Pfam" id="PF20260">
    <property type="entry name" value="PUA_4"/>
    <property type="match status" value="1"/>
</dbReference>
<comment type="caution">
    <text evidence="13">The sequence shown here is derived from an EMBL/GenBank/DDBJ whole genome shotgun (WGS) entry which is preliminary data.</text>
</comment>
<organism evidence="13 14">
    <name type="scientific">Chitinophaga defluvii</name>
    <dbReference type="NCBI Taxonomy" id="3163343"/>
    <lineage>
        <taxon>Bacteria</taxon>
        <taxon>Pseudomonadati</taxon>
        <taxon>Bacteroidota</taxon>
        <taxon>Chitinophagia</taxon>
        <taxon>Chitinophagales</taxon>
        <taxon>Chitinophagaceae</taxon>
        <taxon>Chitinophaga</taxon>
    </lineage>
</organism>
<dbReference type="EC" id="2.1.1.193" evidence="10"/>
<evidence type="ECO:0000256" key="5">
    <source>
        <dbReference type="ARBA" id="ARBA00022603"/>
    </source>
</evidence>
<keyword evidence="14" id="KW-1185">Reference proteome</keyword>
<evidence type="ECO:0000256" key="6">
    <source>
        <dbReference type="ARBA" id="ARBA00022679"/>
    </source>
</evidence>
<reference evidence="13 14" key="1">
    <citation type="submission" date="2024-06" db="EMBL/GenBank/DDBJ databases">
        <title>Chitinophaga defluvii sp. nov., isolated from municipal sewage.</title>
        <authorList>
            <person name="Zhang L."/>
        </authorList>
    </citation>
    <scope>NUCLEOTIDE SEQUENCE [LARGE SCALE GENOMIC DNA]</scope>
    <source>
        <strain evidence="13 14">H8</strain>
    </source>
</reference>
<dbReference type="PANTHER" id="PTHR30027">
    <property type="entry name" value="RIBOSOMAL RNA SMALL SUBUNIT METHYLTRANSFERASE E"/>
    <property type="match status" value="1"/>
</dbReference>
<feature type="domain" description="Ribosomal RNA small subunit methyltransferase E PUA-like" evidence="12">
    <location>
        <begin position="22"/>
        <end position="66"/>
    </location>
</feature>
<evidence type="ECO:0000313" key="14">
    <source>
        <dbReference type="Proteomes" id="UP001549749"/>
    </source>
</evidence>
<dbReference type="CDD" id="cd18084">
    <property type="entry name" value="RsmE-like"/>
    <property type="match status" value="1"/>
</dbReference>
<gene>
    <name evidence="13" type="ORF">ABR189_21665</name>
</gene>
<evidence type="ECO:0000256" key="1">
    <source>
        <dbReference type="ARBA" id="ARBA00004496"/>
    </source>
</evidence>
<evidence type="ECO:0000256" key="10">
    <source>
        <dbReference type="PIRNR" id="PIRNR015601"/>
    </source>
</evidence>
<evidence type="ECO:0000256" key="7">
    <source>
        <dbReference type="ARBA" id="ARBA00022691"/>
    </source>
</evidence>
<protein>
    <recommendedName>
        <fullName evidence="10">Ribosomal RNA small subunit methyltransferase E</fullName>
        <ecNumber evidence="10">2.1.1.193</ecNumber>
    </recommendedName>
</protein>
<evidence type="ECO:0000256" key="9">
    <source>
        <dbReference type="ARBA" id="ARBA00047944"/>
    </source>
</evidence>
<keyword evidence="5 10" id="KW-0489">Methyltransferase</keyword>
<dbReference type="Gene3D" id="3.40.1280.10">
    <property type="match status" value="1"/>
</dbReference>
<evidence type="ECO:0000256" key="3">
    <source>
        <dbReference type="ARBA" id="ARBA00022490"/>
    </source>
</evidence>
<dbReference type="Pfam" id="PF04452">
    <property type="entry name" value="Methyltrans_RNA"/>
    <property type="match status" value="1"/>
</dbReference>
<evidence type="ECO:0000256" key="2">
    <source>
        <dbReference type="ARBA" id="ARBA00005528"/>
    </source>
</evidence>
<sequence>MDLPLFYAKDIAPGTATYTMDEPTSKHCIMVLRKQKGEQVLLADGRGNKFTAVIADDNRKKCVLQVTACENVPAPTPAIRIAICFTKNASRIEWFLEKATEIGIQEIIPVLSHRSETEKFKAERLQNILVSAMMQSQQYYLPVLEAPVAFDKVVKQSKDSQRFIAHCLPESKTHLWQAMQPGKDTLVLIGPEGDFTPAEIALALEQGFQAVSLGDTRLRTETAGMVAATMCKCANVAG</sequence>
<comment type="catalytic activity">
    <reaction evidence="9 10">
        <text>uridine(1498) in 16S rRNA + S-adenosyl-L-methionine = N(3)-methyluridine(1498) in 16S rRNA + S-adenosyl-L-homocysteine + H(+)</text>
        <dbReference type="Rhea" id="RHEA:42920"/>
        <dbReference type="Rhea" id="RHEA-COMP:10283"/>
        <dbReference type="Rhea" id="RHEA-COMP:10284"/>
        <dbReference type="ChEBI" id="CHEBI:15378"/>
        <dbReference type="ChEBI" id="CHEBI:57856"/>
        <dbReference type="ChEBI" id="CHEBI:59789"/>
        <dbReference type="ChEBI" id="CHEBI:65315"/>
        <dbReference type="ChEBI" id="CHEBI:74502"/>
        <dbReference type="EC" id="2.1.1.193"/>
    </reaction>
</comment>
<dbReference type="RefSeq" id="WP_354662573.1">
    <property type="nucleotide sequence ID" value="NZ_JBEXAC010000002.1"/>
</dbReference>
<comment type="subcellular location">
    <subcellularLocation>
        <location evidence="1 10">Cytoplasm</location>
    </subcellularLocation>
</comment>
<evidence type="ECO:0000259" key="11">
    <source>
        <dbReference type="Pfam" id="PF04452"/>
    </source>
</evidence>
<evidence type="ECO:0000256" key="4">
    <source>
        <dbReference type="ARBA" id="ARBA00022552"/>
    </source>
</evidence>
<comment type="function">
    <text evidence="8 10">Specifically methylates the N3 position of the uracil ring of uridine 1498 (m3U1498) in 16S rRNA. Acts on the fully assembled 30S ribosomal subunit.</text>
</comment>
<dbReference type="NCBIfam" id="TIGR00046">
    <property type="entry name" value="RsmE family RNA methyltransferase"/>
    <property type="match status" value="1"/>
</dbReference>
<dbReference type="GO" id="GO:0008168">
    <property type="term" value="F:methyltransferase activity"/>
    <property type="evidence" value="ECO:0007669"/>
    <property type="project" value="UniProtKB-KW"/>
</dbReference>
<dbReference type="InterPro" id="IPR029028">
    <property type="entry name" value="Alpha/beta_knot_MTases"/>
</dbReference>
<keyword evidence="3 10" id="KW-0963">Cytoplasm</keyword>
<keyword evidence="6 10" id="KW-0808">Transferase</keyword>
<accession>A0ABV2TBJ0</accession>
<dbReference type="SUPFAM" id="SSF88697">
    <property type="entry name" value="PUA domain-like"/>
    <property type="match status" value="1"/>
</dbReference>
<proteinExistence type="inferred from homology"/>
<dbReference type="SUPFAM" id="SSF75217">
    <property type="entry name" value="alpha/beta knot"/>
    <property type="match status" value="1"/>
</dbReference>
<comment type="similarity">
    <text evidence="2 10">Belongs to the RNA methyltransferase RsmE family.</text>
</comment>
<dbReference type="Gene3D" id="2.40.240.20">
    <property type="entry name" value="Hypothetical PUA domain-like, domain 1"/>
    <property type="match status" value="1"/>
</dbReference>
<dbReference type="EMBL" id="JBEXAC010000002">
    <property type="protein sequence ID" value="MET7000012.1"/>
    <property type="molecule type" value="Genomic_DNA"/>
</dbReference>
<dbReference type="InterPro" id="IPR006700">
    <property type="entry name" value="RsmE"/>
</dbReference>
<dbReference type="PANTHER" id="PTHR30027:SF3">
    <property type="entry name" value="16S RRNA (URACIL(1498)-N(3))-METHYLTRANSFERASE"/>
    <property type="match status" value="1"/>
</dbReference>
<evidence type="ECO:0000256" key="8">
    <source>
        <dbReference type="ARBA" id="ARBA00025699"/>
    </source>
</evidence>
<evidence type="ECO:0000259" key="12">
    <source>
        <dbReference type="Pfam" id="PF20260"/>
    </source>
</evidence>
<keyword evidence="4 10" id="KW-0698">rRNA processing</keyword>
<evidence type="ECO:0000313" key="13">
    <source>
        <dbReference type="EMBL" id="MET7000012.1"/>
    </source>
</evidence>
<keyword evidence="7 10" id="KW-0949">S-adenosyl-L-methionine</keyword>
<dbReference type="InterPro" id="IPR046887">
    <property type="entry name" value="RsmE_PUA-like"/>
</dbReference>
<name>A0ABV2TBJ0_9BACT</name>
<dbReference type="Proteomes" id="UP001549749">
    <property type="component" value="Unassembled WGS sequence"/>
</dbReference>
<dbReference type="InterPro" id="IPR046886">
    <property type="entry name" value="RsmE_MTase_dom"/>
</dbReference>
<dbReference type="PIRSF" id="PIRSF015601">
    <property type="entry name" value="MTase_slr0722"/>
    <property type="match status" value="1"/>
</dbReference>
<dbReference type="GO" id="GO:0032259">
    <property type="term" value="P:methylation"/>
    <property type="evidence" value="ECO:0007669"/>
    <property type="project" value="UniProtKB-KW"/>
</dbReference>
<dbReference type="InterPro" id="IPR029026">
    <property type="entry name" value="tRNA_m1G_MTases_N"/>
</dbReference>